<dbReference type="GO" id="GO:0045087">
    <property type="term" value="P:innate immune response"/>
    <property type="evidence" value="ECO:0007669"/>
    <property type="project" value="TreeGrafter"/>
</dbReference>
<feature type="region of interest" description="Disordered" evidence="1">
    <location>
        <begin position="1"/>
        <end position="183"/>
    </location>
</feature>
<dbReference type="PANTHER" id="PTHR13113">
    <property type="entry name" value="ECSIT EVOLUTIONARILY CONSERVED SIGNALING INTERMEDIATE IN TOLL PATHWAYS"/>
    <property type="match status" value="1"/>
</dbReference>
<keyword evidence="3" id="KW-1185">Reference proteome</keyword>
<organism evidence="3 4">
    <name type="scientific">Pipra filicauda</name>
    <name type="common">Wire-tailed manakin</name>
    <dbReference type="NCBI Taxonomy" id="649802"/>
    <lineage>
        <taxon>Eukaryota</taxon>
        <taxon>Metazoa</taxon>
        <taxon>Chordata</taxon>
        <taxon>Craniata</taxon>
        <taxon>Vertebrata</taxon>
        <taxon>Euteleostomi</taxon>
        <taxon>Archelosauria</taxon>
        <taxon>Archosauria</taxon>
        <taxon>Dinosauria</taxon>
        <taxon>Saurischia</taxon>
        <taxon>Theropoda</taxon>
        <taxon>Coelurosauria</taxon>
        <taxon>Aves</taxon>
        <taxon>Neognathae</taxon>
        <taxon>Neoaves</taxon>
        <taxon>Telluraves</taxon>
        <taxon>Australaves</taxon>
        <taxon>Passeriformes</taxon>
        <taxon>Pipridae</taxon>
        <taxon>Pipra</taxon>
    </lineage>
</organism>
<evidence type="ECO:0000259" key="2">
    <source>
        <dbReference type="Pfam" id="PF06239"/>
    </source>
</evidence>
<dbReference type="InterPro" id="IPR046448">
    <property type="entry name" value="ECSIT_N"/>
</dbReference>
<dbReference type="InterPro" id="IPR010418">
    <property type="entry name" value="ECSIT"/>
</dbReference>
<name>A0A7R5KBN5_9PASS</name>
<dbReference type="GeneID" id="113985054"/>
<feature type="compositionally biased region" description="Low complexity" evidence="1">
    <location>
        <begin position="125"/>
        <end position="144"/>
    </location>
</feature>
<dbReference type="RefSeq" id="XP_039234983.1">
    <property type="nucleotide sequence ID" value="XM_039379049.1"/>
</dbReference>
<protein>
    <submittedName>
        <fullName evidence="4">Evolutionarily conserved signaling intermediate in Toll pathway, mitochondrial</fullName>
    </submittedName>
</protein>
<reference evidence="4" key="1">
    <citation type="submission" date="2025-08" db="UniProtKB">
        <authorList>
            <consortium name="RefSeq"/>
        </authorList>
    </citation>
    <scope>IDENTIFICATION</scope>
    <source>
        <tissue evidence="4">Muscle</tissue>
    </source>
</reference>
<sequence>MRLSWVRALPPRLWGGPGAPQVARGLCQRPARDPSEGVTPTPGTPKPPHPRSPVPTPVWHKPSPRTQEENRDPQDPQDPQSHGPSWDGTSEGDTSRGDTLRGDTSRGDTSKGGPSRGGSSGGAPSGSDPSVGGTSKTPSPGPSSHKTHHDHHDGDPREGGPGDPSGRGDPSGAASFLAALEGTPPGRGGGRLALVEAALAALPALGLERDLGAYNGLLRLLPRGPWVPRGPVQRLLFPFPRQQECGLQLLEQMERYGVLPDAETQFLLLGVFGL</sequence>
<gene>
    <name evidence="4" type="primary">ECSIT</name>
</gene>
<evidence type="ECO:0000313" key="4">
    <source>
        <dbReference type="RefSeq" id="XP_039234983.1"/>
    </source>
</evidence>
<feature type="compositionally biased region" description="Gly residues" evidence="1">
    <location>
        <begin position="114"/>
        <end position="124"/>
    </location>
</feature>
<evidence type="ECO:0000313" key="3">
    <source>
        <dbReference type="Proteomes" id="UP000504627"/>
    </source>
</evidence>
<dbReference type="Proteomes" id="UP000504627">
    <property type="component" value="Unplaced"/>
</dbReference>
<dbReference type="PANTHER" id="PTHR13113:SF1">
    <property type="entry name" value="EVOLUTIONARILY CONSERVED SIGNALING INTERMEDIATE IN TOLL PATHWAY, MITOCHONDRIAL"/>
    <property type="match status" value="1"/>
</dbReference>
<dbReference type="GO" id="GO:0005739">
    <property type="term" value="C:mitochondrion"/>
    <property type="evidence" value="ECO:0007669"/>
    <property type="project" value="TreeGrafter"/>
</dbReference>
<feature type="compositionally biased region" description="Basic and acidic residues" evidence="1">
    <location>
        <begin position="93"/>
        <end position="109"/>
    </location>
</feature>
<dbReference type="CTD" id="51295"/>
<feature type="domain" description="ECSIT N-terminal" evidence="2">
    <location>
        <begin position="192"/>
        <end position="273"/>
    </location>
</feature>
<feature type="non-terminal residue" evidence="4">
    <location>
        <position position="274"/>
    </location>
</feature>
<feature type="compositionally biased region" description="Basic and acidic residues" evidence="1">
    <location>
        <begin position="150"/>
        <end position="160"/>
    </location>
</feature>
<dbReference type="GO" id="GO:0007178">
    <property type="term" value="P:cell surface receptor protein serine/threonine kinase signaling pathway"/>
    <property type="evidence" value="ECO:0007669"/>
    <property type="project" value="TreeGrafter"/>
</dbReference>
<feature type="compositionally biased region" description="Pro residues" evidence="1">
    <location>
        <begin position="42"/>
        <end position="56"/>
    </location>
</feature>
<evidence type="ECO:0000256" key="1">
    <source>
        <dbReference type="SAM" id="MobiDB-lite"/>
    </source>
</evidence>
<dbReference type="AlphaFoldDB" id="A0A7R5KBN5"/>
<proteinExistence type="predicted"/>
<accession>A0A7R5KBN5</accession>
<dbReference type="InParanoid" id="A0A7R5KBN5"/>
<dbReference type="Pfam" id="PF06239">
    <property type="entry name" value="ECSIT_N"/>
    <property type="match status" value="1"/>
</dbReference>
<feature type="compositionally biased region" description="Polar residues" evidence="1">
    <location>
        <begin position="77"/>
        <end position="92"/>
    </location>
</feature>